<dbReference type="PANTHER" id="PTHR47613">
    <property type="entry name" value="SPERM ACROSOME MEMBRANE-ASSOCIATED PROTEIN 4"/>
    <property type="match status" value="1"/>
</dbReference>
<keyword evidence="4" id="KW-0964">Secreted</keyword>
<evidence type="ECO:0000256" key="2">
    <source>
        <dbReference type="ARBA" id="ARBA00004613"/>
    </source>
</evidence>
<feature type="signal peptide" evidence="12">
    <location>
        <begin position="1"/>
        <end position="20"/>
    </location>
</feature>
<keyword evidence="14" id="KW-1185">Reference proteome</keyword>
<accession>A0A9F2R4M6</accession>
<evidence type="ECO:0000256" key="4">
    <source>
        <dbReference type="ARBA" id="ARBA00022525"/>
    </source>
</evidence>
<evidence type="ECO:0000313" key="14">
    <source>
        <dbReference type="Proteomes" id="UP000695026"/>
    </source>
</evidence>
<evidence type="ECO:0000256" key="9">
    <source>
        <dbReference type="ARBA" id="ARBA00023180"/>
    </source>
</evidence>
<protein>
    <submittedName>
        <fullName evidence="15">Sperm acrosome membrane-associated protein 4-like</fullName>
    </submittedName>
</protein>
<evidence type="ECO:0000256" key="7">
    <source>
        <dbReference type="ARBA" id="ARBA00023136"/>
    </source>
</evidence>
<dbReference type="InterPro" id="IPR016054">
    <property type="entry name" value="LY6_UPA_recep-like"/>
</dbReference>
<dbReference type="PANTHER" id="PTHR47613:SF1">
    <property type="entry name" value="SPERM ACROSOME MEMBRANE-ASSOCIATED PROTEIN 4"/>
    <property type="match status" value="1"/>
</dbReference>
<evidence type="ECO:0000313" key="15">
    <source>
        <dbReference type="RefSeq" id="XP_007435798.1"/>
    </source>
</evidence>
<dbReference type="GO" id="GO:0035036">
    <property type="term" value="P:sperm-egg recognition"/>
    <property type="evidence" value="ECO:0007669"/>
    <property type="project" value="TreeGrafter"/>
</dbReference>
<evidence type="ECO:0000256" key="8">
    <source>
        <dbReference type="ARBA" id="ARBA00023157"/>
    </source>
</evidence>
<dbReference type="AlphaFoldDB" id="A0A9F2R4M6"/>
<evidence type="ECO:0000256" key="6">
    <source>
        <dbReference type="ARBA" id="ARBA00022729"/>
    </source>
</evidence>
<dbReference type="Pfam" id="PF00021">
    <property type="entry name" value="UPAR_LY6"/>
    <property type="match status" value="1"/>
</dbReference>
<dbReference type="InterPro" id="IPR046354">
    <property type="entry name" value="SPACA4/Bouncer"/>
</dbReference>
<keyword evidence="8" id="KW-1015">Disulfide bond</keyword>
<name>A0A9F2R4M6_PYTBI</name>
<organism evidence="14 15">
    <name type="scientific">Python bivittatus</name>
    <name type="common">Burmese python</name>
    <name type="synonym">Python molurus bivittatus</name>
    <dbReference type="NCBI Taxonomy" id="176946"/>
    <lineage>
        <taxon>Eukaryota</taxon>
        <taxon>Metazoa</taxon>
        <taxon>Chordata</taxon>
        <taxon>Craniata</taxon>
        <taxon>Vertebrata</taxon>
        <taxon>Euteleostomi</taxon>
        <taxon>Lepidosauria</taxon>
        <taxon>Squamata</taxon>
        <taxon>Bifurcata</taxon>
        <taxon>Unidentata</taxon>
        <taxon>Episquamata</taxon>
        <taxon>Toxicofera</taxon>
        <taxon>Serpentes</taxon>
        <taxon>Henophidia</taxon>
        <taxon>Pythonidae</taxon>
        <taxon>Python</taxon>
    </lineage>
</organism>
<dbReference type="Proteomes" id="UP000695026">
    <property type="component" value="Unplaced"/>
</dbReference>
<dbReference type="GeneID" id="103054673"/>
<dbReference type="SMART" id="SM00134">
    <property type="entry name" value="LU"/>
    <property type="match status" value="1"/>
</dbReference>
<dbReference type="OMA" id="NIPCHTS"/>
<sequence>MGKVLGLCAVVLACITIGSALQCFQCKFTIFNIPCHTSVVPCEGGQVCATIHGRAAGQKLIKRKNCVPQDKCNKNDTESFLSIKYVTSYECCEGDLCNSAILPSAHISLPVLLAIGSTWFLGLL</sequence>
<dbReference type="RefSeq" id="XP_007435798.1">
    <property type="nucleotide sequence ID" value="XM_007435736.2"/>
</dbReference>
<dbReference type="InterPro" id="IPR045860">
    <property type="entry name" value="Snake_toxin-like_sf"/>
</dbReference>
<keyword evidence="3" id="KW-1003">Cell membrane</keyword>
<evidence type="ECO:0000256" key="12">
    <source>
        <dbReference type="SAM" id="SignalP"/>
    </source>
</evidence>
<keyword evidence="9" id="KW-0325">Glycoprotein</keyword>
<dbReference type="GO" id="GO:0005576">
    <property type="term" value="C:extracellular region"/>
    <property type="evidence" value="ECO:0007669"/>
    <property type="project" value="UniProtKB-SubCell"/>
</dbReference>
<dbReference type="KEGG" id="pbi:103054673"/>
<dbReference type="GO" id="GO:0098552">
    <property type="term" value="C:side of membrane"/>
    <property type="evidence" value="ECO:0007669"/>
    <property type="project" value="UniProtKB-KW"/>
</dbReference>
<feature type="chain" id="PRO_5039893578" evidence="12">
    <location>
        <begin position="21"/>
        <end position="124"/>
    </location>
</feature>
<dbReference type="Gene3D" id="2.10.60.10">
    <property type="entry name" value="CD59"/>
    <property type="match status" value="1"/>
</dbReference>
<evidence type="ECO:0000256" key="1">
    <source>
        <dbReference type="ARBA" id="ARBA00004609"/>
    </source>
</evidence>
<proteinExistence type="inferred from homology"/>
<gene>
    <name evidence="15" type="primary">LOC103054673</name>
</gene>
<evidence type="ECO:0000256" key="5">
    <source>
        <dbReference type="ARBA" id="ARBA00022622"/>
    </source>
</evidence>
<evidence type="ECO:0000259" key="13">
    <source>
        <dbReference type="SMART" id="SM00134"/>
    </source>
</evidence>
<comment type="similarity">
    <text evidence="11">Belongs to the SPACA4/bouncer family.</text>
</comment>
<evidence type="ECO:0000256" key="11">
    <source>
        <dbReference type="ARBA" id="ARBA00029446"/>
    </source>
</evidence>
<dbReference type="SUPFAM" id="SSF57302">
    <property type="entry name" value="Snake toxin-like"/>
    <property type="match status" value="1"/>
</dbReference>
<keyword evidence="7" id="KW-0472">Membrane</keyword>
<dbReference type="GO" id="GO:0005886">
    <property type="term" value="C:plasma membrane"/>
    <property type="evidence" value="ECO:0007669"/>
    <property type="project" value="UniProtKB-SubCell"/>
</dbReference>
<dbReference type="OrthoDB" id="5962859at2759"/>
<keyword evidence="10" id="KW-0449">Lipoprotein</keyword>
<keyword evidence="6 12" id="KW-0732">Signal</keyword>
<evidence type="ECO:0000256" key="3">
    <source>
        <dbReference type="ARBA" id="ARBA00022475"/>
    </source>
</evidence>
<comment type="subcellular location">
    <subcellularLocation>
        <location evidence="1">Cell membrane</location>
        <topology evidence="1">Lipid-anchor</topology>
        <topology evidence="1">GPI-anchor</topology>
    </subcellularLocation>
    <subcellularLocation>
        <location evidence="2">Secreted</location>
    </subcellularLocation>
</comment>
<evidence type="ECO:0000256" key="10">
    <source>
        <dbReference type="ARBA" id="ARBA00023288"/>
    </source>
</evidence>
<keyword evidence="5" id="KW-0336">GPI-anchor</keyword>
<reference evidence="15" key="1">
    <citation type="submission" date="2025-08" db="UniProtKB">
        <authorList>
            <consortium name="RefSeq"/>
        </authorList>
    </citation>
    <scope>IDENTIFICATION</scope>
    <source>
        <tissue evidence="15">Liver</tissue>
    </source>
</reference>
<feature type="domain" description="UPAR/Ly6" evidence="13">
    <location>
        <begin position="21"/>
        <end position="112"/>
    </location>
</feature>